<keyword evidence="1" id="KW-1185">Reference proteome</keyword>
<proteinExistence type="predicted"/>
<sequence length="67" mass="7431">MLVLLFQAQNWPQKCPRILQSVRDLGRLLVFTVNVDGVVFSKPSAILNGQPSTSSLRFSVQDVKSEA</sequence>
<dbReference type="AlphaFoldDB" id="A0A7E4UU56"/>
<evidence type="ECO:0000313" key="1">
    <source>
        <dbReference type="Proteomes" id="UP000492821"/>
    </source>
</evidence>
<reference evidence="1" key="1">
    <citation type="journal article" date="2013" name="Genetics">
        <title>The draft genome and transcriptome of Panagrellus redivivus are shaped by the harsh demands of a free-living lifestyle.</title>
        <authorList>
            <person name="Srinivasan J."/>
            <person name="Dillman A.R."/>
            <person name="Macchietto M.G."/>
            <person name="Heikkinen L."/>
            <person name="Lakso M."/>
            <person name="Fracchia K.M."/>
            <person name="Antoshechkin I."/>
            <person name="Mortazavi A."/>
            <person name="Wong G."/>
            <person name="Sternberg P.W."/>
        </authorList>
    </citation>
    <scope>NUCLEOTIDE SEQUENCE [LARGE SCALE GENOMIC DNA]</scope>
    <source>
        <strain evidence="1">MT8872</strain>
    </source>
</reference>
<reference evidence="2" key="2">
    <citation type="submission" date="2020-10" db="UniProtKB">
        <authorList>
            <consortium name="WormBaseParasite"/>
        </authorList>
    </citation>
    <scope>IDENTIFICATION</scope>
</reference>
<dbReference type="Proteomes" id="UP000492821">
    <property type="component" value="Unassembled WGS sequence"/>
</dbReference>
<accession>A0A7E4UU56</accession>
<dbReference type="WBParaSite" id="Pan_g12893.t1">
    <property type="protein sequence ID" value="Pan_g12893.t1"/>
    <property type="gene ID" value="Pan_g12893"/>
</dbReference>
<organism evidence="1 2">
    <name type="scientific">Panagrellus redivivus</name>
    <name type="common">Microworm</name>
    <dbReference type="NCBI Taxonomy" id="6233"/>
    <lineage>
        <taxon>Eukaryota</taxon>
        <taxon>Metazoa</taxon>
        <taxon>Ecdysozoa</taxon>
        <taxon>Nematoda</taxon>
        <taxon>Chromadorea</taxon>
        <taxon>Rhabditida</taxon>
        <taxon>Tylenchina</taxon>
        <taxon>Panagrolaimomorpha</taxon>
        <taxon>Panagrolaimoidea</taxon>
        <taxon>Panagrolaimidae</taxon>
        <taxon>Panagrellus</taxon>
    </lineage>
</organism>
<evidence type="ECO:0000313" key="2">
    <source>
        <dbReference type="WBParaSite" id="Pan_g12893.t1"/>
    </source>
</evidence>
<name>A0A7E4UU56_PANRE</name>
<protein>
    <submittedName>
        <fullName evidence="2">Uncharacterized protein</fullName>
    </submittedName>
</protein>